<comment type="cofactor">
    <cofactor evidence="1">
        <name>a divalent metal cation</name>
        <dbReference type="ChEBI" id="CHEBI:60240"/>
    </cofactor>
</comment>
<dbReference type="Pfam" id="PF03737">
    <property type="entry name" value="RraA-like"/>
    <property type="match status" value="1"/>
</dbReference>
<dbReference type="EMBL" id="SGXC01000004">
    <property type="protein sequence ID" value="RZS76986.1"/>
    <property type="molecule type" value="Genomic_DNA"/>
</dbReference>
<keyword evidence="5" id="KW-0460">Magnesium</keyword>
<dbReference type="Gene3D" id="3.50.30.40">
    <property type="entry name" value="Ribonuclease E inhibitor RraA/RraA-like"/>
    <property type="match status" value="1"/>
</dbReference>
<evidence type="ECO:0000256" key="4">
    <source>
        <dbReference type="ARBA" id="ARBA00030169"/>
    </source>
</evidence>
<feature type="binding site" evidence="5">
    <location>
        <position position="126"/>
    </location>
    <ligand>
        <name>substrate</name>
    </ligand>
</feature>
<evidence type="ECO:0000256" key="1">
    <source>
        <dbReference type="ARBA" id="ARBA00001968"/>
    </source>
</evidence>
<gene>
    <name evidence="6" type="ORF">EV675_5709</name>
</gene>
<proteinExistence type="predicted"/>
<evidence type="ECO:0000313" key="7">
    <source>
        <dbReference type="Proteomes" id="UP000292445"/>
    </source>
</evidence>
<feature type="binding site" evidence="5">
    <location>
        <begin position="104"/>
        <end position="107"/>
    </location>
    <ligand>
        <name>substrate</name>
    </ligand>
</feature>
<keyword evidence="7" id="KW-1185">Reference proteome</keyword>
<evidence type="ECO:0000256" key="2">
    <source>
        <dbReference type="ARBA" id="ARBA00016549"/>
    </source>
</evidence>
<dbReference type="AlphaFoldDB" id="A0A4Q7N6K0"/>
<dbReference type="SUPFAM" id="SSF89562">
    <property type="entry name" value="RraA-like"/>
    <property type="match status" value="1"/>
</dbReference>
<dbReference type="GO" id="GO:0046872">
    <property type="term" value="F:metal ion binding"/>
    <property type="evidence" value="ECO:0007669"/>
    <property type="project" value="UniProtKB-KW"/>
</dbReference>
<comment type="cofactor">
    <cofactor evidence="5">
        <name>Mg(2+)</name>
        <dbReference type="ChEBI" id="CHEBI:18420"/>
    </cofactor>
</comment>
<protein>
    <recommendedName>
        <fullName evidence="2">Putative 4-hydroxy-4-methyl-2-oxoglutarate aldolase</fullName>
    </recommendedName>
    <alternativeName>
        <fullName evidence="3">Regulator of ribonuclease activity homolog</fullName>
    </alternativeName>
    <alternativeName>
        <fullName evidence="4">RraA-like protein</fullName>
    </alternativeName>
</protein>
<dbReference type="InterPro" id="IPR005493">
    <property type="entry name" value="RraA/RraA-like"/>
</dbReference>
<organism evidence="6 7">
    <name type="scientific">Pigmentiphaga kullae</name>
    <dbReference type="NCBI Taxonomy" id="151784"/>
    <lineage>
        <taxon>Bacteria</taxon>
        <taxon>Pseudomonadati</taxon>
        <taxon>Pseudomonadota</taxon>
        <taxon>Betaproteobacteria</taxon>
        <taxon>Burkholderiales</taxon>
        <taxon>Alcaligenaceae</taxon>
        <taxon>Pigmentiphaga</taxon>
    </lineage>
</organism>
<reference evidence="6 7" key="1">
    <citation type="submission" date="2019-02" db="EMBL/GenBank/DDBJ databases">
        <title>Genomic Encyclopedia of Type Strains, Phase IV (KMG-IV): sequencing the most valuable type-strain genomes for metagenomic binning, comparative biology and taxonomic classification.</title>
        <authorList>
            <person name="Goeker M."/>
        </authorList>
    </citation>
    <scope>NUCLEOTIDE SEQUENCE [LARGE SCALE GENOMIC DNA]</scope>
    <source>
        <strain evidence="6 7">K24</strain>
    </source>
</reference>
<evidence type="ECO:0000256" key="3">
    <source>
        <dbReference type="ARBA" id="ARBA00029596"/>
    </source>
</evidence>
<dbReference type="NCBIfam" id="NF006731">
    <property type="entry name" value="PRK09262.1"/>
    <property type="match status" value="1"/>
</dbReference>
<accession>A0A4Q7N6K0</accession>
<dbReference type="CDD" id="cd16841">
    <property type="entry name" value="RraA_family"/>
    <property type="match status" value="1"/>
</dbReference>
<dbReference type="RefSeq" id="WP_130362052.1">
    <property type="nucleotide sequence ID" value="NZ_SGXC01000004.1"/>
</dbReference>
<dbReference type="PANTHER" id="PTHR33254:SF4">
    <property type="entry name" value="4-HYDROXY-4-METHYL-2-OXOGLUTARATE ALDOLASE 3-RELATED"/>
    <property type="match status" value="1"/>
</dbReference>
<name>A0A4Q7N6K0_9BURK</name>
<dbReference type="Proteomes" id="UP000292445">
    <property type="component" value="Unassembled WGS sequence"/>
</dbReference>
<comment type="caution">
    <text evidence="6">The sequence shown here is derived from an EMBL/GenBank/DDBJ whole genome shotgun (WGS) entry which is preliminary data.</text>
</comment>
<keyword evidence="5" id="KW-0479">Metal-binding</keyword>
<feature type="binding site" evidence="5">
    <location>
        <position position="127"/>
    </location>
    <ligand>
        <name>Mg(2+)</name>
        <dbReference type="ChEBI" id="CHEBI:18420"/>
    </ligand>
</feature>
<dbReference type="PANTHER" id="PTHR33254">
    <property type="entry name" value="4-HYDROXY-4-METHYL-2-OXOGLUTARATE ALDOLASE 3-RELATED"/>
    <property type="match status" value="1"/>
</dbReference>
<evidence type="ECO:0000313" key="6">
    <source>
        <dbReference type="EMBL" id="RZS76986.1"/>
    </source>
</evidence>
<sequence>MNQSRFPFMSLPTVTVDIERPGPDQLEQAALLPSSTLHEAAGKIGALPSAIKPVHPSFRICGAAVTVQSPPADNLWLHRAIVAARPGDVLVVHVGGHYEAGYWGEVMSQAARARGLAGLVIDGCVRDGAILERFGFPVFARGLCIRGTGKDFDARGWINAPTLFGDVTVQPGDLIVGDTDGVVAIPRARIDEVLAKARQREEDEARIIERLAAGENSLDIYNWNR</sequence>
<dbReference type="OrthoDB" id="8717144at2"/>
<evidence type="ECO:0000256" key="5">
    <source>
        <dbReference type="PIRSR" id="PIRSR605493-1"/>
    </source>
</evidence>
<dbReference type="InterPro" id="IPR036704">
    <property type="entry name" value="RraA/RraA-like_sf"/>
</dbReference>